<dbReference type="SUPFAM" id="SSF52540">
    <property type="entry name" value="P-loop containing nucleoside triphosphate hydrolases"/>
    <property type="match status" value="1"/>
</dbReference>
<accession>A0ABV6WRC9</accession>
<keyword evidence="1" id="KW-0418">Kinase</keyword>
<sequence>MSRQELHHAGVILYGPPASGKDTVTAALAALSPTYQQFERLKIGDGKSRGYRFCSIRQLLQLEKAGDVVYTNTRYGNTYIVDRPGLTNAFASGVPVVHMGQVAGVQAVATGFRANWLTVLLWCSRETTDERSQGRGDRDTEARLQAWDATRQDLDAHPKSTWDLTISTEEHTPDAAALLIAQLLAERAVTAQA</sequence>
<keyword evidence="2" id="KW-1185">Reference proteome</keyword>
<dbReference type="RefSeq" id="WP_380528051.1">
    <property type="nucleotide sequence ID" value="NZ_JBHFAA010000025.1"/>
</dbReference>
<gene>
    <name evidence="1" type="ORF">ACEZCY_36015</name>
</gene>
<dbReference type="Proteomes" id="UP001592529">
    <property type="component" value="Unassembled WGS sequence"/>
</dbReference>
<reference evidence="1 2" key="1">
    <citation type="submission" date="2024-09" db="EMBL/GenBank/DDBJ databases">
        <authorList>
            <person name="Lee S.D."/>
        </authorList>
    </citation>
    <scope>NUCLEOTIDE SEQUENCE [LARGE SCALE GENOMIC DNA]</scope>
    <source>
        <strain evidence="1 2">N1-12</strain>
    </source>
</reference>
<evidence type="ECO:0000313" key="2">
    <source>
        <dbReference type="Proteomes" id="UP001592529"/>
    </source>
</evidence>
<evidence type="ECO:0000313" key="1">
    <source>
        <dbReference type="EMBL" id="MFC1428583.1"/>
    </source>
</evidence>
<keyword evidence="1" id="KW-0808">Transferase</keyword>
<organism evidence="1 2">
    <name type="scientific">Streptacidiphilus alkalitolerans</name>
    <dbReference type="NCBI Taxonomy" id="3342712"/>
    <lineage>
        <taxon>Bacteria</taxon>
        <taxon>Bacillati</taxon>
        <taxon>Actinomycetota</taxon>
        <taxon>Actinomycetes</taxon>
        <taxon>Kitasatosporales</taxon>
        <taxon>Streptomycetaceae</taxon>
        <taxon>Streptacidiphilus</taxon>
    </lineage>
</organism>
<dbReference type="InterPro" id="IPR027417">
    <property type="entry name" value="P-loop_NTPase"/>
</dbReference>
<dbReference type="GO" id="GO:0016301">
    <property type="term" value="F:kinase activity"/>
    <property type="evidence" value="ECO:0007669"/>
    <property type="project" value="UniProtKB-KW"/>
</dbReference>
<dbReference type="EMBL" id="JBHFAA010000025">
    <property type="protein sequence ID" value="MFC1428583.1"/>
    <property type="molecule type" value="Genomic_DNA"/>
</dbReference>
<dbReference type="Gene3D" id="3.40.50.300">
    <property type="entry name" value="P-loop containing nucleotide triphosphate hydrolases"/>
    <property type="match status" value="1"/>
</dbReference>
<protein>
    <submittedName>
        <fullName evidence="1">Guanylate kinase</fullName>
    </submittedName>
</protein>
<comment type="caution">
    <text evidence="1">The sequence shown here is derived from an EMBL/GenBank/DDBJ whole genome shotgun (WGS) entry which is preliminary data.</text>
</comment>
<name>A0ABV6WRC9_9ACTN</name>
<proteinExistence type="predicted"/>